<feature type="region of interest" description="Disordered" evidence="1">
    <location>
        <begin position="1"/>
        <end position="113"/>
    </location>
</feature>
<keyword evidence="3" id="KW-1185">Reference proteome</keyword>
<evidence type="ECO:0000256" key="1">
    <source>
        <dbReference type="SAM" id="MobiDB-lite"/>
    </source>
</evidence>
<name>A0ABR3F1F1_9AGAR</name>
<organism evidence="2 3">
    <name type="scientific">Marasmius crinis-equi</name>
    <dbReference type="NCBI Taxonomy" id="585013"/>
    <lineage>
        <taxon>Eukaryota</taxon>
        <taxon>Fungi</taxon>
        <taxon>Dikarya</taxon>
        <taxon>Basidiomycota</taxon>
        <taxon>Agaricomycotina</taxon>
        <taxon>Agaricomycetes</taxon>
        <taxon>Agaricomycetidae</taxon>
        <taxon>Agaricales</taxon>
        <taxon>Marasmiineae</taxon>
        <taxon>Marasmiaceae</taxon>
        <taxon>Marasmius</taxon>
    </lineage>
</organism>
<dbReference type="Proteomes" id="UP001465976">
    <property type="component" value="Unassembled WGS sequence"/>
</dbReference>
<feature type="compositionally biased region" description="Polar residues" evidence="1">
    <location>
        <begin position="1"/>
        <end position="25"/>
    </location>
</feature>
<comment type="caution">
    <text evidence="2">The sequence shown here is derived from an EMBL/GenBank/DDBJ whole genome shotgun (WGS) entry which is preliminary data.</text>
</comment>
<feature type="region of interest" description="Disordered" evidence="1">
    <location>
        <begin position="153"/>
        <end position="177"/>
    </location>
</feature>
<accession>A0ABR3F1F1</accession>
<feature type="compositionally biased region" description="Basic and acidic residues" evidence="1">
    <location>
        <begin position="126"/>
        <end position="139"/>
    </location>
</feature>
<reference evidence="2 3" key="1">
    <citation type="submission" date="2024-02" db="EMBL/GenBank/DDBJ databases">
        <title>A draft genome for the cacao thread blight pathogen Marasmius crinis-equi.</title>
        <authorList>
            <person name="Cohen S.P."/>
            <person name="Baruah I.K."/>
            <person name="Amoako-Attah I."/>
            <person name="Bukari Y."/>
            <person name="Meinhardt L.W."/>
            <person name="Bailey B.A."/>
        </authorList>
    </citation>
    <scope>NUCLEOTIDE SEQUENCE [LARGE SCALE GENOMIC DNA]</scope>
    <source>
        <strain evidence="2 3">GH-76</strain>
    </source>
</reference>
<dbReference type="EMBL" id="JBAHYK010001242">
    <property type="protein sequence ID" value="KAL0568869.1"/>
    <property type="molecule type" value="Genomic_DNA"/>
</dbReference>
<sequence length="177" mass="18558">MSTSTSTNPNPHAHLANQTQTQTPVASAAPPEYDATTNQPGQVNEYGAEHPQAPPGVSDPYRDTHSQPYPRSHTKHDPSPNVHAGIGIGAGPPPLPHSSGGRTGIGSSSMAGKAQRVVGELIGSHTMRDKGARKEREAMEGMELAEAERLEREAAVHRERAKVHAQGAYGQAGGGNI</sequence>
<protein>
    <submittedName>
        <fullName evidence="2">Uncharacterized protein</fullName>
    </submittedName>
</protein>
<evidence type="ECO:0000313" key="2">
    <source>
        <dbReference type="EMBL" id="KAL0568869.1"/>
    </source>
</evidence>
<proteinExistence type="predicted"/>
<gene>
    <name evidence="2" type="ORF">V5O48_013110</name>
</gene>
<evidence type="ECO:0000313" key="3">
    <source>
        <dbReference type="Proteomes" id="UP001465976"/>
    </source>
</evidence>
<feature type="region of interest" description="Disordered" evidence="1">
    <location>
        <begin position="120"/>
        <end position="139"/>
    </location>
</feature>